<accession>A0A450YW96</accession>
<dbReference type="EMBL" id="CAADHB010000065">
    <property type="protein sequence ID" value="VFK79780.1"/>
    <property type="molecule type" value="Genomic_DNA"/>
</dbReference>
<dbReference type="GO" id="GO:0005840">
    <property type="term" value="C:ribosome"/>
    <property type="evidence" value="ECO:0007669"/>
    <property type="project" value="TreeGrafter"/>
</dbReference>
<reference evidence="3" key="1">
    <citation type="submission" date="2019-02" db="EMBL/GenBank/DDBJ databases">
        <authorList>
            <person name="Gruber-Vodicka R. H."/>
            <person name="Seah K. B. B."/>
        </authorList>
    </citation>
    <scope>NUCLEOTIDE SEQUENCE</scope>
    <source>
        <strain evidence="4">BECK_S127</strain>
        <strain evidence="3">BECK_S1320</strain>
        <strain evidence="2">BECK_S1321</strain>
    </source>
</reference>
<dbReference type="Pfam" id="PF04386">
    <property type="entry name" value="SspB"/>
    <property type="match status" value="1"/>
</dbReference>
<dbReference type="SUPFAM" id="SSF101738">
    <property type="entry name" value="SspB-like"/>
    <property type="match status" value="1"/>
</dbReference>
<dbReference type="PANTHER" id="PTHR37486:SF1">
    <property type="entry name" value="STRINGENT STARVATION PROTEIN B"/>
    <property type="match status" value="1"/>
</dbReference>
<proteinExistence type="predicted"/>
<evidence type="ECO:0000313" key="2">
    <source>
        <dbReference type="EMBL" id="VFK40647.1"/>
    </source>
</evidence>
<feature type="compositionally biased region" description="Basic and acidic residues" evidence="1">
    <location>
        <begin position="128"/>
        <end position="138"/>
    </location>
</feature>
<protein>
    <submittedName>
        <fullName evidence="3">Stringent starvation protein B</fullName>
    </submittedName>
</protein>
<evidence type="ECO:0000313" key="3">
    <source>
        <dbReference type="EMBL" id="VFK45796.1"/>
    </source>
</evidence>
<dbReference type="EMBL" id="CAADFR010000065">
    <property type="protein sequence ID" value="VFK40647.1"/>
    <property type="molecule type" value="Genomic_DNA"/>
</dbReference>
<name>A0A450YW96_9GAMM</name>
<feature type="region of interest" description="Disordered" evidence="1">
    <location>
        <begin position="118"/>
        <end position="159"/>
    </location>
</feature>
<dbReference type="PIRSF" id="PIRSF005276">
    <property type="entry name" value="SspB"/>
    <property type="match status" value="1"/>
</dbReference>
<dbReference type="InterPro" id="IPR007481">
    <property type="entry name" value="SspB"/>
</dbReference>
<dbReference type="EMBL" id="CAADFU010000060">
    <property type="protein sequence ID" value="VFK45796.1"/>
    <property type="molecule type" value="Genomic_DNA"/>
</dbReference>
<dbReference type="GO" id="GO:0005829">
    <property type="term" value="C:cytosol"/>
    <property type="evidence" value="ECO:0007669"/>
    <property type="project" value="TreeGrafter"/>
</dbReference>
<evidence type="ECO:0000313" key="4">
    <source>
        <dbReference type="EMBL" id="VFK79780.1"/>
    </source>
</evidence>
<sequence>MQDSSVPSSPVLSTRPYMIRALHEWIVDNGWTPYILVDARAEDAMIPGAYAQDGRIIFNISTSATKNLYLGNEKVTFSGRFNGVPSPVSVPIDAVLAIYAKENGAGMGVLEEILGERSENGEVTQGISEKEASEKDSETPFQKPSAPKNPSRPVLRVVK</sequence>
<gene>
    <name evidence="4" type="ORF">BECKSD772D_GA0070982_106510</name>
    <name evidence="3" type="ORF">BECKSD772E_GA0070983_106011</name>
    <name evidence="2" type="ORF">BECKSD772F_GA0070984_10659</name>
</gene>
<dbReference type="PANTHER" id="PTHR37486">
    <property type="entry name" value="STRINGENT STARVATION PROTEIN B"/>
    <property type="match status" value="1"/>
</dbReference>
<evidence type="ECO:0000256" key="1">
    <source>
        <dbReference type="SAM" id="MobiDB-lite"/>
    </source>
</evidence>
<dbReference type="AlphaFoldDB" id="A0A450YW96"/>
<organism evidence="3">
    <name type="scientific">Candidatus Kentrum sp. SD</name>
    <dbReference type="NCBI Taxonomy" id="2126332"/>
    <lineage>
        <taxon>Bacteria</taxon>
        <taxon>Pseudomonadati</taxon>
        <taxon>Pseudomonadota</taxon>
        <taxon>Gammaproteobacteria</taxon>
        <taxon>Candidatus Kentrum</taxon>
    </lineage>
</organism>
<dbReference type="InterPro" id="IPR036760">
    <property type="entry name" value="SspB-like_sf"/>
</dbReference>
<dbReference type="GO" id="GO:0045732">
    <property type="term" value="P:positive regulation of protein catabolic process"/>
    <property type="evidence" value="ECO:0007669"/>
    <property type="project" value="TreeGrafter"/>
</dbReference>
<dbReference type="NCBIfam" id="NF008769">
    <property type="entry name" value="PRK11798.2-5"/>
    <property type="match status" value="1"/>
</dbReference>
<dbReference type="Gene3D" id="2.30.30.220">
    <property type="entry name" value="SspB-like"/>
    <property type="match status" value="1"/>
</dbReference>